<dbReference type="FunFam" id="3.40.50.300:FF:000335">
    <property type="entry name" value="ATP binding cassette subfamily A member 5"/>
    <property type="match status" value="1"/>
</dbReference>
<feature type="transmembrane region" description="Helical" evidence="11">
    <location>
        <begin position="634"/>
        <end position="655"/>
    </location>
</feature>
<dbReference type="AlphaFoldDB" id="A0A0L0DCE5"/>
<keyword evidence="8 11" id="KW-1133">Transmembrane helix</keyword>
<evidence type="ECO:0000256" key="10">
    <source>
        <dbReference type="SAM" id="MobiDB-lite"/>
    </source>
</evidence>
<dbReference type="InterPro" id="IPR017871">
    <property type="entry name" value="ABC_transporter-like_CS"/>
</dbReference>
<dbReference type="GO" id="GO:0005524">
    <property type="term" value="F:ATP binding"/>
    <property type="evidence" value="ECO:0007669"/>
    <property type="project" value="UniProtKB-KW"/>
</dbReference>
<sequence>MALKGYQLYTTTTPNDISTKWVSCTYHARDRTTAFAAHDWRQFGSGRLDRQSDSAISLDYESESESESPPSFGMEHAKEMGHGKQNSGSYSSSYSSDASPAAGVPSIPPPSHARNDVEMDVMPKHAPSSKPAETQPRLRAHGARTSNSFRALVRKNASMQLAQRKTNICQICTPVVMVSLVGIMSLIINALIKAPTVDPNNIINLLPEEYTFPPRGPTAVVNLIPTSPSSTVVGERFRDGSGYGMLAWAPFSDINNASGQVEYSAPNTRGFASADAADLALATQFADEANRVEAFERATGYSIKDVTKTLHQGCPDYSGESSPDTFLAQCTPAQREVFLFQLAQEKRVIPAGLIFDNVLNGTDNALEYTIQGGNLVDPDNTNAFRINDAVPSWERAGRKFAYYVYMIHNAFIRFTLSPDARLIATFKPLPEREYDDSADFDAVAFLSSLLFPFATSFLLPVFVYTPLYEKESRLRGLMAMMGLSSRVYWAVNYVYDYILHTLSCAAFIGIGLVWQIPFFLRTPPLIYIGVLFLWGHAQIGLAFVMAVVFRKSRPAVVISYLVIVLSVAVAQNINNLLYAPPKRASVVMLGVWPLFAYYRCLFLIAQSISRDAPMTLSGVLRHSLSKSSTYEYEVGTAAGCLLFQALVLLGIAAYLDNVLPQQFGAQVTRHDAGDDEEDARAGHGALLGDDDLADLLEQEEGEDDDVLREREYVQSLLSATGPGIDDHAVVVSNIRKRYANGKVANKSLTFAIRHGETFGLLGANGAGKSTLISILTGLYPPSSGKAWIAGHDITTSMDAVHHAIGVCPQHDTLWDQLTVRQHLLFYARVKGVPAADEAAHVEENMALLGLEPFANRKASQLSGGMQRRLSVAIAATGDSVVVFLDEPSSGVDPATRQDLWAAITKLQDQGRCIVLTTHALEEADTLSTRIGIMTKGRMRVVGTNDHLKARYGGGVKIELACVDEAVTEPAKALVAELLPSAQLISEFAGRLAFEVDKASVRVSTLFAAFEARKVDAGVRDWGISTTSLDDVFLRVVTEDEADDS</sequence>
<dbReference type="Proteomes" id="UP000054408">
    <property type="component" value="Unassembled WGS sequence"/>
</dbReference>
<evidence type="ECO:0000256" key="8">
    <source>
        <dbReference type="ARBA" id="ARBA00022989"/>
    </source>
</evidence>
<dbReference type="InterPro" id="IPR026082">
    <property type="entry name" value="ABCA"/>
</dbReference>
<evidence type="ECO:0000256" key="5">
    <source>
        <dbReference type="ARBA" id="ARBA00022737"/>
    </source>
</evidence>
<dbReference type="RefSeq" id="XP_013757174.1">
    <property type="nucleotide sequence ID" value="XM_013901720.1"/>
</dbReference>
<gene>
    <name evidence="13" type="ORF">AMSG_05763</name>
</gene>
<evidence type="ECO:0000259" key="12">
    <source>
        <dbReference type="PROSITE" id="PS50893"/>
    </source>
</evidence>
<dbReference type="OrthoDB" id="8061355at2759"/>
<dbReference type="InterPro" id="IPR013525">
    <property type="entry name" value="ABC2_TM"/>
</dbReference>
<proteinExistence type="inferred from homology"/>
<dbReference type="GO" id="GO:0016020">
    <property type="term" value="C:membrane"/>
    <property type="evidence" value="ECO:0007669"/>
    <property type="project" value="UniProtKB-SubCell"/>
</dbReference>
<dbReference type="eggNOG" id="KOG0059">
    <property type="taxonomic scope" value="Eukaryota"/>
</dbReference>
<keyword evidence="7" id="KW-0067">ATP-binding</keyword>
<feature type="transmembrane region" description="Helical" evidence="11">
    <location>
        <begin position="497"/>
        <end position="514"/>
    </location>
</feature>
<evidence type="ECO:0000256" key="6">
    <source>
        <dbReference type="ARBA" id="ARBA00022741"/>
    </source>
</evidence>
<feature type="transmembrane region" description="Helical" evidence="11">
    <location>
        <begin position="442"/>
        <end position="462"/>
    </location>
</feature>
<dbReference type="InterPro" id="IPR027417">
    <property type="entry name" value="P-loop_NTPase"/>
</dbReference>
<dbReference type="GO" id="GO:0016887">
    <property type="term" value="F:ATP hydrolysis activity"/>
    <property type="evidence" value="ECO:0007669"/>
    <property type="project" value="InterPro"/>
</dbReference>
<keyword evidence="3" id="KW-0813">Transport</keyword>
<feature type="domain" description="ABC transporter" evidence="12">
    <location>
        <begin position="729"/>
        <end position="960"/>
    </location>
</feature>
<name>A0A0L0DCE5_THETB</name>
<accession>A0A0L0DCE5</accession>
<dbReference type="PANTHER" id="PTHR19229">
    <property type="entry name" value="ATP-BINDING CASSETTE TRANSPORTER SUBFAMILY A ABCA"/>
    <property type="match status" value="1"/>
</dbReference>
<feature type="compositionally biased region" description="Basic and acidic residues" evidence="10">
    <location>
        <begin position="113"/>
        <end position="123"/>
    </location>
</feature>
<keyword evidence="4 11" id="KW-0812">Transmembrane</keyword>
<evidence type="ECO:0000313" key="13">
    <source>
        <dbReference type="EMBL" id="KNC50007.1"/>
    </source>
</evidence>
<dbReference type="PANTHER" id="PTHR19229:SF36">
    <property type="entry name" value="ATP-BINDING CASSETTE SUB-FAMILY A MEMBER 2"/>
    <property type="match status" value="1"/>
</dbReference>
<keyword evidence="6" id="KW-0547">Nucleotide-binding</keyword>
<reference evidence="13 14" key="1">
    <citation type="submission" date="2010-05" db="EMBL/GenBank/DDBJ databases">
        <title>The Genome Sequence of Thecamonas trahens ATCC 50062.</title>
        <authorList>
            <consortium name="The Broad Institute Genome Sequencing Platform"/>
            <person name="Russ C."/>
            <person name="Cuomo C."/>
            <person name="Shea T."/>
            <person name="Young S.K."/>
            <person name="Zeng Q."/>
            <person name="Koehrsen M."/>
            <person name="Haas B."/>
            <person name="Borodovsky M."/>
            <person name="Guigo R."/>
            <person name="Alvarado L."/>
            <person name="Berlin A."/>
            <person name="Bochicchio J."/>
            <person name="Borenstein D."/>
            <person name="Chapman S."/>
            <person name="Chen Z."/>
            <person name="Freedman E."/>
            <person name="Gellesch M."/>
            <person name="Goldberg J."/>
            <person name="Griggs A."/>
            <person name="Gujja S."/>
            <person name="Heilman E."/>
            <person name="Heiman D."/>
            <person name="Hepburn T."/>
            <person name="Howarth C."/>
            <person name="Jen D."/>
            <person name="Larson L."/>
            <person name="Mehta T."/>
            <person name="Park D."/>
            <person name="Pearson M."/>
            <person name="Roberts A."/>
            <person name="Saif S."/>
            <person name="Shenoy N."/>
            <person name="Sisk P."/>
            <person name="Stolte C."/>
            <person name="Sykes S."/>
            <person name="Thomson T."/>
            <person name="Walk T."/>
            <person name="White J."/>
            <person name="Yandava C."/>
            <person name="Burger G."/>
            <person name="Gray M.W."/>
            <person name="Holland P.W.H."/>
            <person name="King N."/>
            <person name="Lang F.B.F."/>
            <person name="Roger A.J."/>
            <person name="Ruiz-Trillo I."/>
            <person name="Lander E."/>
            <person name="Nusbaum C."/>
        </authorList>
    </citation>
    <scope>NUCLEOTIDE SEQUENCE [LARGE SCALE GENOMIC DNA]</scope>
    <source>
        <strain evidence="13 14">ATCC 50062</strain>
    </source>
</reference>
<feature type="region of interest" description="Disordered" evidence="10">
    <location>
        <begin position="47"/>
        <end position="142"/>
    </location>
</feature>
<dbReference type="CDD" id="cd03263">
    <property type="entry name" value="ABC_subfamily_A"/>
    <property type="match status" value="1"/>
</dbReference>
<dbReference type="SUPFAM" id="SSF52540">
    <property type="entry name" value="P-loop containing nucleoside triphosphate hydrolases"/>
    <property type="match status" value="1"/>
</dbReference>
<dbReference type="Pfam" id="PF00005">
    <property type="entry name" value="ABC_tran"/>
    <property type="match status" value="1"/>
</dbReference>
<evidence type="ECO:0000313" key="14">
    <source>
        <dbReference type="Proteomes" id="UP000054408"/>
    </source>
</evidence>
<evidence type="ECO:0000256" key="2">
    <source>
        <dbReference type="ARBA" id="ARBA00008869"/>
    </source>
</evidence>
<dbReference type="EMBL" id="GL349459">
    <property type="protein sequence ID" value="KNC50007.1"/>
    <property type="molecule type" value="Genomic_DNA"/>
</dbReference>
<protein>
    <recommendedName>
        <fullName evidence="12">ABC transporter domain-containing protein</fullName>
    </recommendedName>
</protein>
<dbReference type="Gene3D" id="3.40.50.300">
    <property type="entry name" value="P-loop containing nucleotide triphosphate hydrolases"/>
    <property type="match status" value="1"/>
</dbReference>
<evidence type="ECO:0000256" key="9">
    <source>
        <dbReference type="ARBA" id="ARBA00023136"/>
    </source>
</evidence>
<keyword evidence="14" id="KW-1185">Reference proteome</keyword>
<evidence type="ECO:0000256" key="11">
    <source>
        <dbReference type="SAM" id="Phobius"/>
    </source>
</evidence>
<keyword evidence="5" id="KW-0677">Repeat</keyword>
<dbReference type="GO" id="GO:0140359">
    <property type="term" value="F:ABC-type transporter activity"/>
    <property type="evidence" value="ECO:0007669"/>
    <property type="project" value="InterPro"/>
</dbReference>
<dbReference type="PROSITE" id="PS00211">
    <property type="entry name" value="ABC_TRANSPORTER_1"/>
    <property type="match status" value="1"/>
</dbReference>
<dbReference type="SMART" id="SM00382">
    <property type="entry name" value="AAA"/>
    <property type="match status" value="1"/>
</dbReference>
<comment type="subcellular location">
    <subcellularLocation>
        <location evidence="1">Membrane</location>
        <topology evidence="1">Multi-pass membrane protein</topology>
    </subcellularLocation>
</comment>
<evidence type="ECO:0000256" key="3">
    <source>
        <dbReference type="ARBA" id="ARBA00022448"/>
    </source>
</evidence>
<dbReference type="InterPro" id="IPR003593">
    <property type="entry name" value="AAA+_ATPase"/>
</dbReference>
<feature type="transmembrane region" description="Helical" evidence="11">
    <location>
        <begin position="555"/>
        <end position="574"/>
    </location>
</feature>
<keyword evidence="9 11" id="KW-0472">Membrane</keyword>
<dbReference type="STRING" id="461836.A0A0L0DCE5"/>
<feature type="transmembrane region" description="Helical" evidence="11">
    <location>
        <begin position="526"/>
        <end position="549"/>
    </location>
</feature>
<feature type="compositionally biased region" description="Low complexity" evidence="10">
    <location>
        <begin position="87"/>
        <end position="103"/>
    </location>
</feature>
<evidence type="ECO:0000256" key="7">
    <source>
        <dbReference type="ARBA" id="ARBA00022840"/>
    </source>
</evidence>
<dbReference type="InterPro" id="IPR003439">
    <property type="entry name" value="ABC_transporter-like_ATP-bd"/>
</dbReference>
<dbReference type="PROSITE" id="PS50893">
    <property type="entry name" value="ABC_TRANSPORTER_2"/>
    <property type="match status" value="1"/>
</dbReference>
<evidence type="ECO:0000256" key="4">
    <source>
        <dbReference type="ARBA" id="ARBA00022692"/>
    </source>
</evidence>
<dbReference type="OMA" id="SIQRGQC"/>
<comment type="similarity">
    <text evidence="2">Belongs to the ABC transporter superfamily. ABCA family.</text>
</comment>
<dbReference type="GO" id="GO:0005319">
    <property type="term" value="F:lipid transporter activity"/>
    <property type="evidence" value="ECO:0007669"/>
    <property type="project" value="TreeGrafter"/>
</dbReference>
<organism evidence="13 14">
    <name type="scientific">Thecamonas trahens ATCC 50062</name>
    <dbReference type="NCBI Taxonomy" id="461836"/>
    <lineage>
        <taxon>Eukaryota</taxon>
        <taxon>Apusozoa</taxon>
        <taxon>Apusomonadida</taxon>
        <taxon>Apusomonadidae</taxon>
        <taxon>Thecamonas</taxon>
    </lineage>
</organism>
<feature type="transmembrane region" description="Helical" evidence="11">
    <location>
        <begin position="586"/>
        <end position="608"/>
    </location>
</feature>
<dbReference type="GeneID" id="25565096"/>
<dbReference type="Pfam" id="PF12698">
    <property type="entry name" value="ABC2_membrane_3"/>
    <property type="match status" value="1"/>
</dbReference>
<evidence type="ECO:0000256" key="1">
    <source>
        <dbReference type="ARBA" id="ARBA00004141"/>
    </source>
</evidence>